<dbReference type="RefSeq" id="WP_090162125.1">
    <property type="nucleotide sequence ID" value="NZ_FMWK01000005.1"/>
</dbReference>
<name>A0A1G5RY49_PSEXY</name>
<evidence type="ECO:0000313" key="2">
    <source>
        <dbReference type="Proteomes" id="UP000199428"/>
    </source>
</evidence>
<protein>
    <recommendedName>
        <fullName evidence="3">DUF177 domain-containing protein</fullName>
    </recommendedName>
</protein>
<gene>
    <name evidence="1" type="ORF">SAMN02910350_01235</name>
</gene>
<evidence type="ECO:0000313" key="1">
    <source>
        <dbReference type="EMBL" id="SCZ78381.1"/>
    </source>
</evidence>
<dbReference type="InterPro" id="IPR003772">
    <property type="entry name" value="YceD"/>
</dbReference>
<dbReference type="Proteomes" id="UP000199428">
    <property type="component" value="Unassembled WGS sequence"/>
</dbReference>
<reference evidence="1 2" key="1">
    <citation type="submission" date="2016-10" db="EMBL/GenBank/DDBJ databases">
        <authorList>
            <person name="de Groot N.N."/>
        </authorList>
    </citation>
    <scope>NUCLEOTIDE SEQUENCE [LARGE SCALE GENOMIC DNA]</scope>
    <source>
        <strain evidence="1 2">DSM 10317</strain>
    </source>
</reference>
<sequence length="176" mass="19457">MKISIKDITSLTDQNKKFAGSCDIKGFSYLGSEFSINHIEPFEVVLSMIGNGKLHITFDTESTISGACDRCLTEVTFKVPVSVDETIQVSDGEVVPDEELGPYSFVDEEDILVDELILNEILVNFPAKILCQDDCKGICPVCGKNRNIEACGCDDTVLDPRMAQFLDVFNSFKEVK</sequence>
<dbReference type="AlphaFoldDB" id="A0A1G5RY49"/>
<accession>A0A1G5RY49</accession>
<evidence type="ECO:0008006" key="3">
    <source>
        <dbReference type="Google" id="ProtNLM"/>
    </source>
</evidence>
<dbReference type="EMBL" id="FMWK01000005">
    <property type="protein sequence ID" value="SCZ78381.1"/>
    <property type="molecule type" value="Genomic_DNA"/>
</dbReference>
<organism evidence="1 2">
    <name type="scientific">Pseudobutyrivibrio xylanivorans</name>
    <dbReference type="NCBI Taxonomy" id="185007"/>
    <lineage>
        <taxon>Bacteria</taxon>
        <taxon>Bacillati</taxon>
        <taxon>Bacillota</taxon>
        <taxon>Clostridia</taxon>
        <taxon>Lachnospirales</taxon>
        <taxon>Lachnospiraceae</taxon>
        <taxon>Pseudobutyrivibrio</taxon>
    </lineage>
</organism>
<proteinExistence type="predicted"/>
<dbReference type="Pfam" id="PF02620">
    <property type="entry name" value="YceD"/>
    <property type="match status" value="1"/>
</dbReference>